<accession>A0A498NER1</accession>
<keyword evidence="2" id="KW-1185">Reference proteome</keyword>
<dbReference type="EMBL" id="QBIY01011822">
    <property type="protein sequence ID" value="RXN29125.1"/>
    <property type="molecule type" value="Genomic_DNA"/>
</dbReference>
<dbReference type="Proteomes" id="UP000290572">
    <property type="component" value="Unassembled WGS sequence"/>
</dbReference>
<organism evidence="1 2">
    <name type="scientific">Labeo rohita</name>
    <name type="common">Indian major carp</name>
    <name type="synonym">Cyprinus rohita</name>
    <dbReference type="NCBI Taxonomy" id="84645"/>
    <lineage>
        <taxon>Eukaryota</taxon>
        <taxon>Metazoa</taxon>
        <taxon>Chordata</taxon>
        <taxon>Craniata</taxon>
        <taxon>Vertebrata</taxon>
        <taxon>Euteleostomi</taxon>
        <taxon>Actinopterygii</taxon>
        <taxon>Neopterygii</taxon>
        <taxon>Teleostei</taxon>
        <taxon>Ostariophysi</taxon>
        <taxon>Cypriniformes</taxon>
        <taxon>Cyprinidae</taxon>
        <taxon>Labeoninae</taxon>
        <taxon>Labeonini</taxon>
        <taxon>Labeo</taxon>
    </lineage>
</organism>
<protein>
    <submittedName>
        <fullName evidence="1">Uncharacterized protein</fullName>
    </submittedName>
</protein>
<sequence>MARLRSDPVASHSLRRSGSYPFAKLQACLRVNKSDGSHTVTASVFPASARVRVEASCCDLARDRVGY</sequence>
<proteinExistence type="predicted"/>
<dbReference type="AlphaFoldDB" id="A0A498NER1"/>
<evidence type="ECO:0000313" key="1">
    <source>
        <dbReference type="EMBL" id="RXN29125.1"/>
    </source>
</evidence>
<name>A0A498NER1_LABRO</name>
<evidence type="ECO:0000313" key="2">
    <source>
        <dbReference type="Proteomes" id="UP000290572"/>
    </source>
</evidence>
<gene>
    <name evidence="1" type="ORF">ROHU_018854</name>
</gene>
<reference evidence="1 2" key="1">
    <citation type="submission" date="2018-03" db="EMBL/GenBank/DDBJ databases">
        <title>Draft genome sequence of Rohu Carp (Labeo rohita).</title>
        <authorList>
            <person name="Das P."/>
            <person name="Kushwaha B."/>
            <person name="Joshi C.G."/>
            <person name="Kumar D."/>
            <person name="Nagpure N.S."/>
            <person name="Sahoo L."/>
            <person name="Das S.P."/>
            <person name="Bit A."/>
            <person name="Patnaik S."/>
            <person name="Meher P.K."/>
            <person name="Jayasankar P."/>
            <person name="Koringa P.G."/>
            <person name="Patel N.V."/>
            <person name="Hinsu A.T."/>
            <person name="Kumar R."/>
            <person name="Pandey M."/>
            <person name="Agarwal S."/>
            <person name="Srivastava S."/>
            <person name="Singh M."/>
            <person name="Iquebal M.A."/>
            <person name="Jaiswal S."/>
            <person name="Angadi U.B."/>
            <person name="Kumar N."/>
            <person name="Raza M."/>
            <person name="Shah T.M."/>
            <person name="Rai A."/>
            <person name="Jena J.K."/>
        </authorList>
    </citation>
    <scope>NUCLEOTIDE SEQUENCE [LARGE SCALE GENOMIC DNA]</scope>
    <source>
        <strain evidence="1">DASCIFA01</strain>
        <tissue evidence="1">Testis</tissue>
    </source>
</reference>
<comment type="caution">
    <text evidence="1">The sequence shown here is derived from an EMBL/GenBank/DDBJ whole genome shotgun (WGS) entry which is preliminary data.</text>
</comment>